<dbReference type="InterPro" id="IPR036236">
    <property type="entry name" value="Znf_C2H2_sf"/>
</dbReference>
<evidence type="ECO:0000313" key="2">
    <source>
        <dbReference type="Proteomes" id="UP000245207"/>
    </source>
</evidence>
<evidence type="ECO:0000313" key="1">
    <source>
        <dbReference type="EMBL" id="PWA88202.1"/>
    </source>
</evidence>
<dbReference type="AlphaFoldDB" id="A0A2U1PR64"/>
<keyword evidence="2" id="KW-1185">Reference proteome</keyword>
<protein>
    <submittedName>
        <fullName evidence="1">Zinc finger, BED-type</fullName>
    </submittedName>
</protein>
<proteinExistence type="predicted"/>
<dbReference type="SUPFAM" id="SSF57667">
    <property type="entry name" value="beta-beta-alpha zinc fingers"/>
    <property type="match status" value="1"/>
</dbReference>
<sequence>MEDDEEEESSHFERKKRKYTFKVWLEFNKIKLPDGSEKAECRHCKSKLYVLASGSTTHFGRHLKGYSKGEGYGFVKEGVGLW</sequence>
<reference evidence="1 2" key="1">
    <citation type="journal article" date="2018" name="Mol. Plant">
        <title>The genome of Artemisia annua provides insight into the evolution of Asteraceae family and artemisinin biosynthesis.</title>
        <authorList>
            <person name="Shen Q."/>
            <person name="Zhang L."/>
            <person name="Liao Z."/>
            <person name="Wang S."/>
            <person name="Yan T."/>
            <person name="Shi P."/>
            <person name="Liu M."/>
            <person name="Fu X."/>
            <person name="Pan Q."/>
            <person name="Wang Y."/>
            <person name="Lv Z."/>
            <person name="Lu X."/>
            <person name="Zhang F."/>
            <person name="Jiang W."/>
            <person name="Ma Y."/>
            <person name="Chen M."/>
            <person name="Hao X."/>
            <person name="Li L."/>
            <person name="Tang Y."/>
            <person name="Lv G."/>
            <person name="Zhou Y."/>
            <person name="Sun X."/>
            <person name="Brodelius P.E."/>
            <person name="Rose J.K.C."/>
            <person name="Tang K."/>
        </authorList>
    </citation>
    <scope>NUCLEOTIDE SEQUENCE [LARGE SCALE GENOMIC DNA]</scope>
    <source>
        <strain evidence="2">cv. Huhao1</strain>
        <tissue evidence="1">Leaf</tissue>
    </source>
</reference>
<dbReference type="OrthoDB" id="1001213at2759"/>
<dbReference type="EMBL" id="PKPP01000836">
    <property type="protein sequence ID" value="PWA88202.1"/>
    <property type="molecule type" value="Genomic_DNA"/>
</dbReference>
<organism evidence="1 2">
    <name type="scientific">Artemisia annua</name>
    <name type="common">Sweet wormwood</name>
    <dbReference type="NCBI Taxonomy" id="35608"/>
    <lineage>
        <taxon>Eukaryota</taxon>
        <taxon>Viridiplantae</taxon>
        <taxon>Streptophyta</taxon>
        <taxon>Embryophyta</taxon>
        <taxon>Tracheophyta</taxon>
        <taxon>Spermatophyta</taxon>
        <taxon>Magnoliopsida</taxon>
        <taxon>eudicotyledons</taxon>
        <taxon>Gunneridae</taxon>
        <taxon>Pentapetalae</taxon>
        <taxon>asterids</taxon>
        <taxon>campanulids</taxon>
        <taxon>Asterales</taxon>
        <taxon>Asteraceae</taxon>
        <taxon>Asteroideae</taxon>
        <taxon>Anthemideae</taxon>
        <taxon>Artemisiinae</taxon>
        <taxon>Artemisia</taxon>
    </lineage>
</organism>
<gene>
    <name evidence="1" type="ORF">CTI12_AA122710</name>
</gene>
<name>A0A2U1PR64_ARTAN</name>
<accession>A0A2U1PR64</accession>
<comment type="caution">
    <text evidence="1">The sequence shown here is derived from an EMBL/GenBank/DDBJ whole genome shotgun (WGS) entry which is preliminary data.</text>
</comment>
<dbReference type="Proteomes" id="UP000245207">
    <property type="component" value="Unassembled WGS sequence"/>
</dbReference>